<sequence>MVPSSPPPPVTNDTQTRIDRIEQMMRLLHVSNGVMSWDGYDDFPIVALPVEFHMSDIEIHGDSVLLPLERDQISMIMCAAFSPGLPYISWVFLRQILAHWYKLSMASRTVYPRDYGHTLPLQTQTGRNSSEAPDHQMLFHHQYRASPPSSLDHRYSWPHRDIEQIFIVPTTGRLTLDGIPRKPSVSLVYLQHMRPMTPFILFPKGYGLTHRDVQIVTRSERVAQPLPVGRPFVGTTTREELQIEDDEILHQLCTMQPSPIHLEPFGLIYQILRAVPASHPSIYFLTVLGFMRLAPYHLPFTRRFTFDEVQVVSLEDDSRDMVPVSFHQYSSTLVLSMMRGMSYLPGLGLGHR</sequence>
<dbReference type="Proteomes" id="UP000288805">
    <property type="component" value="Unassembled WGS sequence"/>
</dbReference>
<dbReference type="EMBL" id="QGNW01002467">
    <property type="protein sequence ID" value="RVW19519.1"/>
    <property type="molecule type" value="Genomic_DNA"/>
</dbReference>
<reference evidence="1 2" key="1">
    <citation type="journal article" date="2018" name="PLoS Genet.">
        <title>Population sequencing reveals clonal diversity and ancestral inbreeding in the grapevine cultivar Chardonnay.</title>
        <authorList>
            <person name="Roach M.J."/>
            <person name="Johnson D.L."/>
            <person name="Bohlmann J."/>
            <person name="van Vuuren H.J."/>
            <person name="Jones S.J."/>
            <person name="Pretorius I.S."/>
            <person name="Schmidt S.A."/>
            <person name="Borneman A.R."/>
        </authorList>
    </citation>
    <scope>NUCLEOTIDE SEQUENCE [LARGE SCALE GENOMIC DNA]</scope>
    <source>
        <strain evidence="2">cv. Chardonnay</strain>
        <tissue evidence="1">Leaf</tissue>
    </source>
</reference>
<evidence type="ECO:0000313" key="1">
    <source>
        <dbReference type="EMBL" id="RVW19519.1"/>
    </source>
</evidence>
<proteinExistence type="predicted"/>
<organism evidence="1 2">
    <name type="scientific">Vitis vinifera</name>
    <name type="common">Grape</name>
    <dbReference type="NCBI Taxonomy" id="29760"/>
    <lineage>
        <taxon>Eukaryota</taxon>
        <taxon>Viridiplantae</taxon>
        <taxon>Streptophyta</taxon>
        <taxon>Embryophyta</taxon>
        <taxon>Tracheophyta</taxon>
        <taxon>Spermatophyta</taxon>
        <taxon>Magnoliopsida</taxon>
        <taxon>eudicotyledons</taxon>
        <taxon>Gunneridae</taxon>
        <taxon>Pentapetalae</taxon>
        <taxon>rosids</taxon>
        <taxon>Vitales</taxon>
        <taxon>Vitaceae</taxon>
        <taxon>Viteae</taxon>
        <taxon>Vitis</taxon>
    </lineage>
</organism>
<comment type="caution">
    <text evidence="1">The sequence shown here is derived from an EMBL/GenBank/DDBJ whole genome shotgun (WGS) entry which is preliminary data.</text>
</comment>
<name>A0A438C8L9_VITVI</name>
<protein>
    <submittedName>
        <fullName evidence="1">Uncharacterized protein</fullName>
    </submittedName>
</protein>
<dbReference type="AlphaFoldDB" id="A0A438C8L9"/>
<gene>
    <name evidence="1" type="ORF">CK203_116260</name>
</gene>
<accession>A0A438C8L9</accession>
<evidence type="ECO:0000313" key="2">
    <source>
        <dbReference type="Proteomes" id="UP000288805"/>
    </source>
</evidence>